<dbReference type="EMBL" id="MHCJ01000007">
    <property type="protein sequence ID" value="OGY17694.1"/>
    <property type="molecule type" value="Genomic_DNA"/>
</dbReference>
<dbReference type="SMART" id="SM00612">
    <property type="entry name" value="Kelch"/>
    <property type="match status" value="25"/>
</dbReference>
<evidence type="ECO:0000256" key="2">
    <source>
        <dbReference type="ARBA" id="ARBA00022737"/>
    </source>
</evidence>
<feature type="domain" description="Proteasome alpha-type subunits" evidence="4">
    <location>
        <begin position="1811"/>
        <end position="1833"/>
    </location>
</feature>
<evidence type="ECO:0000313" key="6">
    <source>
        <dbReference type="Proteomes" id="UP000179233"/>
    </source>
</evidence>
<keyword evidence="2" id="KW-0677">Repeat</keyword>
<feature type="region of interest" description="Disordered" evidence="3">
    <location>
        <begin position="526"/>
        <end position="547"/>
    </location>
</feature>
<dbReference type="InterPro" id="IPR011043">
    <property type="entry name" value="Gal_Oxase/kelch_b-propeller"/>
</dbReference>
<reference evidence="5 6" key="1">
    <citation type="journal article" date="2016" name="Nat. Commun.">
        <title>Thousands of microbial genomes shed light on interconnected biogeochemical processes in an aquifer system.</title>
        <authorList>
            <person name="Anantharaman K."/>
            <person name="Brown C.T."/>
            <person name="Hug L.A."/>
            <person name="Sharon I."/>
            <person name="Castelle C.J."/>
            <person name="Probst A.J."/>
            <person name="Thomas B.C."/>
            <person name="Singh A."/>
            <person name="Wilkins M.J."/>
            <person name="Karaoz U."/>
            <person name="Brodie E.L."/>
            <person name="Williams K.H."/>
            <person name="Hubbard S.S."/>
            <person name="Banfield J.F."/>
        </authorList>
    </citation>
    <scope>NUCLEOTIDE SEQUENCE [LARGE SCALE GENOMIC DNA]</scope>
</reference>
<feature type="domain" description="Proteasome alpha-type subunits" evidence="4">
    <location>
        <begin position="1619"/>
        <end position="1641"/>
    </location>
</feature>
<feature type="domain" description="Proteasome alpha-type subunits" evidence="4">
    <location>
        <begin position="1258"/>
        <end position="1280"/>
    </location>
</feature>
<feature type="domain" description="Proteasome alpha-type subunits" evidence="4">
    <location>
        <begin position="732"/>
        <end position="754"/>
    </location>
</feature>
<feature type="domain" description="Proteasome alpha-type subunits" evidence="4">
    <location>
        <begin position="640"/>
        <end position="662"/>
    </location>
</feature>
<dbReference type="SMART" id="SM00948">
    <property type="entry name" value="Proteasome_A_N"/>
    <property type="match status" value="17"/>
</dbReference>
<feature type="domain" description="Proteasome alpha-type subunits" evidence="4">
    <location>
        <begin position="1666"/>
        <end position="1688"/>
    </location>
</feature>
<name>A0A1G1VQU9_9BACT</name>
<dbReference type="PANTHER" id="PTHR46344">
    <property type="entry name" value="OS02G0202900 PROTEIN"/>
    <property type="match status" value="1"/>
</dbReference>
<dbReference type="SUPFAM" id="SSF117281">
    <property type="entry name" value="Kelch motif"/>
    <property type="match status" value="4"/>
</dbReference>
<dbReference type="InterPro" id="IPR037293">
    <property type="entry name" value="Gal_Oxidase_central_sf"/>
</dbReference>
<feature type="domain" description="Proteasome alpha-type subunits" evidence="4">
    <location>
        <begin position="1401"/>
        <end position="1423"/>
    </location>
</feature>
<gene>
    <name evidence="5" type="ORF">A2786_05810</name>
</gene>
<dbReference type="SUPFAM" id="SSF50965">
    <property type="entry name" value="Galactose oxidase, central domain"/>
    <property type="match status" value="3"/>
</dbReference>
<dbReference type="GO" id="GO:0006511">
    <property type="term" value="P:ubiquitin-dependent protein catabolic process"/>
    <property type="evidence" value="ECO:0007669"/>
    <property type="project" value="InterPro"/>
</dbReference>
<feature type="domain" description="Proteasome alpha-type subunits" evidence="4">
    <location>
        <begin position="687"/>
        <end position="709"/>
    </location>
</feature>
<dbReference type="InterPro" id="IPR015915">
    <property type="entry name" value="Kelch-typ_b-propeller"/>
</dbReference>
<dbReference type="InterPro" id="IPR000426">
    <property type="entry name" value="Proteasome_asu_N"/>
</dbReference>
<feature type="non-terminal residue" evidence="5">
    <location>
        <position position="1"/>
    </location>
</feature>
<feature type="domain" description="Proteasome alpha-type subunits" evidence="4">
    <location>
        <begin position="828"/>
        <end position="850"/>
    </location>
</feature>
<keyword evidence="1" id="KW-0880">Kelch repeat</keyword>
<feature type="domain" description="Proteasome alpha-type subunits" evidence="4">
    <location>
        <begin position="1307"/>
        <end position="1329"/>
    </location>
</feature>
<feature type="domain" description="Proteasome alpha-type subunits" evidence="4">
    <location>
        <begin position="1713"/>
        <end position="1735"/>
    </location>
</feature>
<dbReference type="PANTHER" id="PTHR46344:SF27">
    <property type="entry name" value="KELCH REPEAT SUPERFAMILY PROTEIN"/>
    <property type="match status" value="1"/>
</dbReference>
<dbReference type="Gene3D" id="2.120.10.80">
    <property type="entry name" value="Kelch-type beta propeller"/>
    <property type="match status" value="4"/>
</dbReference>
<feature type="domain" description="Proteasome alpha-type subunits" evidence="4">
    <location>
        <begin position="1211"/>
        <end position="1233"/>
    </location>
</feature>
<feature type="domain" description="Proteasome alpha-type subunits" evidence="4">
    <location>
        <begin position="218"/>
        <end position="240"/>
    </location>
</feature>
<comment type="caution">
    <text evidence="5">The sequence shown here is derived from an EMBL/GenBank/DDBJ whole genome shotgun (WGS) entry which is preliminary data.</text>
</comment>
<feature type="domain" description="Proteasome alpha-type subunits" evidence="4">
    <location>
        <begin position="1354"/>
        <end position="1376"/>
    </location>
</feature>
<evidence type="ECO:0000259" key="4">
    <source>
        <dbReference type="SMART" id="SM00948"/>
    </source>
</evidence>
<feature type="domain" description="Proteasome alpha-type subunits" evidence="4">
    <location>
        <begin position="265"/>
        <end position="287"/>
    </location>
</feature>
<evidence type="ECO:0000256" key="3">
    <source>
        <dbReference type="SAM" id="MobiDB-lite"/>
    </source>
</evidence>
<dbReference type="GO" id="GO:0019773">
    <property type="term" value="C:proteasome core complex, alpha-subunit complex"/>
    <property type="evidence" value="ECO:0007669"/>
    <property type="project" value="InterPro"/>
</dbReference>
<evidence type="ECO:0000256" key="1">
    <source>
        <dbReference type="ARBA" id="ARBA00022441"/>
    </source>
</evidence>
<feature type="domain" description="Proteasome alpha-type subunits" evidence="4">
    <location>
        <begin position="360"/>
        <end position="382"/>
    </location>
</feature>
<accession>A0A1G1VQU9</accession>
<feature type="compositionally biased region" description="Basic and acidic residues" evidence="3">
    <location>
        <begin position="527"/>
        <end position="538"/>
    </location>
</feature>
<proteinExistence type="predicted"/>
<dbReference type="InterPro" id="IPR006652">
    <property type="entry name" value="Kelch_1"/>
</dbReference>
<protein>
    <recommendedName>
        <fullName evidence="4">Proteasome alpha-type subunits domain-containing protein</fullName>
    </recommendedName>
</protein>
<evidence type="ECO:0000313" key="5">
    <source>
        <dbReference type="EMBL" id="OGY17694.1"/>
    </source>
</evidence>
<dbReference type="Proteomes" id="UP000179233">
    <property type="component" value="Unassembled WGS sequence"/>
</dbReference>
<dbReference type="Pfam" id="PF01344">
    <property type="entry name" value="Kelch_1"/>
    <property type="match status" value="14"/>
</dbReference>
<sequence>DSIATAGSDWAALTWNSAKQISDGTTNTTVYGNIVSLSAQDMYATFVSNTALEGCLWDDDDSGGRWEDANGNDCSAAGTTSYYFKNQNADYLATDTNNGTKEANTTLGAATASQTLDGSGDTFYILTDNQNKQWTSDKTFTTSTTGEKRNIDIATDSSGNTVAVWEDSRNSNAVNDSFASTGNMIGRRYQHTATLLSNGKILAVGGFGDTSLSTAEVYDPAAGTWSSTGNLIGLRYNHTATLLSNGKILMAGGYGADYISTAELYDPSTGTFTSTGNLIGRRYQHTATLLSNGKILVAGGTDGAYLSTAEVYDPATGIFASTGNLIGRRDEHTATLLPNGKVLAAGGYDGTNSISTAEVYDPATGTWSATGNLIGRRYNHTATLLPNGRVLVAAGQTLSTAELYDPATGTFTSTSNLIGRRYFHAATLLSNGKILVAGGYDGTNSISTAELYDPAAGTWFATGNLIGRRYFHAATLLSNGKILAAGGYNGAALSTAELYTPRTSDVYAQKYNLAGASQWGGGADIKVNSDDGNRETTGDKASNYDHLNPKVKLDSSGNAIVVWQESRNSVYGDDIYSQKLQSSDGAKLWPATSSSTDKFASTGNMIGLHREHTATLLSNGRVLVAAGFDGTDTFSTAELYDPATGTFTSTGNLIGGRYRHTATLLSNGRVLAAGGYNGTSLSTAEVYDPATGTWFSTGNLIGGRFGHTATLLPNGKVLVAGGGSAISTAEVYDPSTGSFSSTGNLIGRRFYHTATLLGNGKVLFAAGYDGSNAISTAELYDPSSGTFTSTGNLIGRRRDYSATLLSNGRVLVAGGFDPNDYLSTAELYDPATGTFSSTGNLIGSRRQPAATLLPNGKVLVAGGSSLSSVSTSELFDPATGTFSSTGSMIRARQLHTATLLPNGKVLVAGGLGGPNLSAAEIYTPAMDISVSNDGSPMNGSGLPVPEYPGRKGILGEQRKPVLAIDSSNNVIVAWEDDRDAAIQNWGLSWNYDANAWWQTNVNLGAAGACNGGGATNNSCGAIPAITGPPLRIMGQKLSTSNGAKNWGDDQASINQNNPEDIGLTSTGDINRNPTLAIDGTNVILTWDSNSATKAESGSLKREGNIYAQKLNTNGSPQWGQTFASTGNLIGGRSQHTATLLGNGKVLVAGGNPDGINVLSTAELYDPTTGTFASTGNLIGRRYDHIATLLPNGKVLVAGGIAGSYISSAEVFDPAAATFSSTGNLVGRRVNHTATLLGNGKVLVAGGSDGAALSTAELYDPATGTFASTGNLIGRRYNQTTTLLNNGNVLVAGGQDTGTTYLSSAELYDPATGTFTSTGNLIGMRYGQTSTLLGNGRVLVAGGYDDAYLSTAEVYDPATGTFTSTGKLIGRRYRQTSTLLGNGRVLVAGGTNGNSLSTAELYDPATGTFASTGKLIGRRNNQTATLLPNGNILVAGGYGGNYLSTAELYSIDQMVNSGVDLADQESPDAVVSGSSIFFAWAGRRGSGAGGGPTSGDSDRGGGSYKIYGMKTDNPTGGGLAQQWPNGSTEVFSSTGNLIGMRQFHTATLLNNGKLLVAAGGFAITYISTAEVYDPATGTFASTGNLIGRRGDHTATLLPNGKVLVAGGYDGTDRLSTAELYDTATGTFLSTGNFIGLRNGHTATLLPNGRVLVAGGYGTDYLSTAELYDPAAGTFSSTGNLIGRRYDHTATLLPNGKILAAGGSSTAALSTAEVYDPAAGTWSATGNLIGRRYLNPATLLANGKVLVAGGFVGGTTYLSTAELYDPGAGTFTSTGNLIWTRREYTASLLATGKVLVAGGRESATTFLSTTELYDPSAGTWSSTGNLIGIRYDHSATLLPNGRVLAAGGASDVAYLSTVELYNPAGEMMLSHDFGLAGNQWYPKIAVDSGNPYVVWEDDRSFIGNTVTSDKNIFMQKFDGTTGAPQWPAATTGGGYTSPYTVMDIRADTLAGGTGTHYSGRPSLGGITGTLGDQTKRIVIGFEDNRNDTGAAAGECGVSNTSSQVRVCGQSLNINEVNVPQTTSWAVKFYASAAATLTVNTDITEWDGTQVAKASASQTWSACSPACPSLQTVTFTTGGANAPPSDTVGNMTMRRHRVRFTWSSGTVTISYDNTGVESRLEAGALGSQDPIDTVNANLLDTLSTVSDGSLVHLIFIDDAGTDQVSYKRRTGTTWGSAILVTDGADDDDSYPSLSLDADAGVLYALWTEEAGSGTDLVRYSSCTVSTGCDDISEWAGEATVNGGSGDDFSYTTSNYSGASHIFGMWTVGGTSPFHVDWAYIVIPERLWLLFGAAPFLPLLLKRRRKEAVIRAHSP</sequence>
<dbReference type="Gene3D" id="2.130.10.80">
    <property type="entry name" value="Galactose oxidase/kelch, beta-propeller"/>
    <property type="match status" value="8"/>
</dbReference>
<feature type="domain" description="Proteasome alpha-type subunits" evidence="4">
    <location>
        <begin position="1164"/>
        <end position="1186"/>
    </location>
</feature>
<organism evidence="5 6">
    <name type="scientific">Candidatus Chisholmbacteria bacterium RIFCSPHIGHO2_01_FULL_52_32</name>
    <dbReference type="NCBI Taxonomy" id="1797591"/>
    <lineage>
        <taxon>Bacteria</taxon>
        <taxon>Candidatus Chisholmiibacteriota</taxon>
    </lineage>
</organism>